<accession>X1GTP0</accession>
<dbReference type="InterPro" id="IPR003700">
    <property type="entry name" value="Pantoate_hydroxy_MeTrfase"/>
</dbReference>
<dbReference type="PANTHER" id="PTHR20881:SF0">
    <property type="entry name" value="3-METHYL-2-OXOBUTANOATE HYDROXYMETHYLTRANSFERASE"/>
    <property type="match status" value="1"/>
</dbReference>
<dbReference type="EMBL" id="BARU01020311">
    <property type="protein sequence ID" value="GAH48240.1"/>
    <property type="molecule type" value="Genomic_DNA"/>
</dbReference>
<gene>
    <name evidence="4" type="ORF">S03H2_33377</name>
</gene>
<dbReference type="GO" id="GO:0000287">
    <property type="term" value="F:magnesium ion binding"/>
    <property type="evidence" value="ECO:0007669"/>
    <property type="project" value="TreeGrafter"/>
</dbReference>
<dbReference type="GO" id="GO:0015940">
    <property type="term" value="P:pantothenate biosynthetic process"/>
    <property type="evidence" value="ECO:0007669"/>
    <property type="project" value="InterPro"/>
</dbReference>
<dbReference type="GO" id="GO:0005737">
    <property type="term" value="C:cytoplasm"/>
    <property type="evidence" value="ECO:0007669"/>
    <property type="project" value="TreeGrafter"/>
</dbReference>
<comment type="similarity">
    <text evidence="1">Belongs to the PanB family.</text>
</comment>
<protein>
    <recommendedName>
        <fullName evidence="2">3-methyl-2-oxobutanoate hydroxymethyltransferase</fullName>
        <ecNumber evidence="2">2.1.2.11</ecNumber>
    </recommendedName>
</protein>
<name>X1GTP0_9ZZZZ</name>
<dbReference type="GO" id="GO:0003864">
    <property type="term" value="F:3-methyl-2-oxobutanoate hydroxymethyltransferase activity"/>
    <property type="evidence" value="ECO:0007669"/>
    <property type="project" value="UniProtKB-EC"/>
</dbReference>
<evidence type="ECO:0000313" key="4">
    <source>
        <dbReference type="EMBL" id="GAH48240.1"/>
    </source>
</evidence>
<dbReference type="EC" id="2.1.2.11" evidence="2"/>
<feature type="non-terminal residue" evidence="4">
    <location>
        <position position="82"/>
    </location>
</feature>
<dbReference type="PANTHER" id="PTHR20881">
    <property type="entry name" value="3-METHYL-2-OXOBUTANOATE HYDROXYMETHYLTRANSFERASE"/>
    <property type="match status" value="1"/>
</dbReference>
<dbReference type="InterPro" id="IPR040442">
    <property type="entry name" value="Pyrv_kinase-like_dom_sf"/>
</dbReference>
<evidence type="ECO:0000256" key="1">
    <source>
        <dbReference type="ARBA" id="ARBA00008676"/>
    </source>
</evidence>
<dbReference type="InterPro" id="IPR015813">
    <property type="entry name" value="Pyrv/PenolPyrv_kinase-like_dom"/>
</dbReference>
<evidence type="ECO:0000256" key="2">
    <source>
        <dbReference type="ARBA" id="ARBA00012618"/>
    </source>
</evidence>
<proteinExistence type="inferred from homology"/>
<dbReference type="Gene3D" id="3.20.20.60">
    <property type="entry name" value="Phosphoenolpyruvate-binding domains"/>
    <property type="match status" value="1"/>
</dbReference>
<organism evidence="4">
    <name type="scientific">marine sediment metagenome</name>
    <dbReference type="NCBI Taxonomy" id="412755"/>
    <lineage>
        <taxon>unclassified sequences</taxon>
        <taxon>metagenomes</taxon>
        <taxon>ecological metagenomes</taxon>
    </lineage>
</organism>
<evidence type="ECO:0000256" key="3">
    <source>
        <dbReference type="ARBA" id="ARBA00022679"/>
    </source>
</evidence>
<sequence>MRVTIDQIKNMKPKGEKITMLTAYDYSTAKIVDEIGIPLILVGDSLGMVVLGYESTIPVTMDEMIHHTKAVVRGTRQALVIG</sequence>
<keyword evidence="3" id="KW-0808">Transferase</keyword>
<dbReference type="AlphaFoldDB" id="X1GTP0"/>
<dbReference type="Pfam" id="PF02548">
    <property type="entry name" value="Pantoate_transf"/>
    <property type="match status" value="1"/>
</dbReference>
<reference evidence="4" key="1">
    <citation type="journal article" date="2014" name="Front. Microbiol.">
        <title>High frequency of phylogenetically diverse reductive dehalogenase-homologous genes in deep subseafloor sedimentary metagenomes.</title>
        <authorList>
            <person name="Kawai M."/>
            <person name="Futagami T."/>
            <person name="Toyoda A."/>
            <person name="Takaki Y."/>
            <person name="Nishi S."/>
            <person name="Hori S."/>
            <person name="Arai W."/>
            <person name="Tsubouchi T."/>
            <person name="Morono Y."/>
            <person name="Uchiyama I."/>
            <person name="Ito T."/>
            <person name="Fujiyama A."/>
            <person name="Inagaki F."/>
            <person name="Takami H."/>
        </authorList>
    </citation>
    <scope>NUCLEOTIDE SEQUENCE</scope>
    <source>
        <strain evidence="4">Expedition CK06-06</strain>
    </source>
</reference>
<comment type="caution">
    <text evidence="4">The sequence shown here is derived from an EMBL/GenBank/DDBJ whole genome shotgun (WGS) entry which is preliminary data.</text>
</comment>
<dbReference type="SUPFAM" id="SSF51621">
    <property type="entry name" value="Phosphoenolpyruvate/pyruvate domain"/>
    <property type="match status" value="1"/>
</dbReference>